<evidence type="ECO:0000313" key="2">
    <source>
        <dbReference type="EMBL" id="GFE55238.1"/>
    </source>
</evidence>
<evidence type="ECO:0000313" key="3">
    <source>
        <dbReference type="Proteomes" id="UP001057455"/>
    </source>
</evidence>
<dbReference type="OrthoDB" id="364829at2759"/>
<keyword evidence="1" id="KW-0812">Transmembrane</keyword>
<protein>
    <submittedName>
        <fullName evidence="2">RNA binding protein protein, putative</fullName>
    </submittedName>
</protein>
<gene>
    <name evidence="2" type="ORF">BaOVIS_026420</name>
</gene>
<keyword evidence="3" id="KW-1185">Reference proteome</keyword>
<dbReference type="EMBL" id="BLIY01000017">
    <property type="protein sequence ID" value="GFE55238.1"/>
    <property type="molecule type" value="Genomic_DNA"/>
</dbReference>
<organism evidence="2 3">
    <name type="scientific">Babesia ovis</name>
    <dbReference type="NCBI Taxonomy" id="5869"/>
    <lineage>
        <taxon>Eukaryota</taxon>
        <taxon>Sar</taxon>
        <taxon>Alveolata</taxon>
        <taxon>Apicomplexa</taxon>
        <taxon>Aconoidasida</taxon>
        <taxon>Piroplasmida</taxon>
        <taxon>Babesiidae</taxon>
        <taxon>Babesia</taxon>
    </lineage>
</organism>
<comment type="caution">
    <text evidence="2">The sequence shown here is derived from an EMBL/GenBank/DDBJ whole genome shotgun (WGS) entry which is preliminary data.</text>
</comment>
<feature type="transmembrane region" description="Helical" evidence="1">
    <location>
        <begin position="12"/>
        <end position="36"/>
    </location>
</feature>
<keyword evidence="1" id="KW-1133">Transmembrane helix</keyword>
<proteinExistence type="predicted"/>
<evidence type="ECO:0000256" key="1">
    <source>
        <dbReference type="SAM" id="Phobius"/>
    </source>
</evidence>
<dbReference type="Proteomes" id="UP001057455">
    <property type="component" value="Unassembled WGS sequence"/>
</dbReference>
<sequence>MARRRTWRTIGIVSSCLLLGAVATIVGVVLLHPNFWDNESDLRSKEKGATFAAVEKLERITKKPLLIDRTNKRHGRAIEIINQFNNDIILYRLKPAFKETHYINQVVFSGIDTTINPQGATHALPNDEIIYVHYHQANEWTKVAVHYRAKGKVHIDDYLREREDGIFKKVKGPRVPTFYRALHIDTLELGDQVMAKMMMQNAHGLSLITPAHRVKVSTTKASADGDNFHVTLMFEYGVPSESIVDAVIIEFEVNDDTFSHPEVSKHELIKVAEFDDGSYKLKKPSREQVEHIFRSKYIIIDGNRQHILRYLIVVNKDNASVAKVYLILYNDITSIISCAVVGGTYTFNTWVVGNSVMEQYDLPSTNFQSARVVIPGKGKSRPVLYPENTKYAHEYQDYRRYHVDGIPFGKYNTFEIACAALEEENAYGGAYQSPSNTRGATAQPFTKHRITLELEKEPPREINKISLKPDDSVEYYTMGEQYLDRHIFYAVKMGVFEFTLYQTEEIMVGQDDAITAVKHTHMSGWNKVDIQFVRNGKSYMKQYVRTPESSEFVEITTTDIPSGNVPNQLDLITHKGIVVLKTMLQNSSGASLFDANAKPSILVQYKNGSHGWGVAYSVPIVIPGVSLQHRLQLKLTYDDNGIAVERAVQFVLQVVQRAGEAVLETTKSGRSIGSRTVWLNRQYCNVIQHIIVPNSAESNTGFLYTFIYIRVNAGIGCVVRYVKMVDGHWEQDEERHRVFKDHSGTDVDGQEYIDVYTYPSVNYAPVTLVIPDLIDSPPLLNPPSRGEILTVRKDSIFVVNLIHDSESASVGIHQHDLKWMNAEGMPRLPVELNLHEPIKLEVQVRRLSDDRVVQYTIKNMFKKTHFIDSVVYHNIDFAVDKGGADDGIGASVIAVFLVHSGESETMRIHYSRDGLSKVVYYHRDGKGEFKEVNGFQHELSNGPAMITTLTVGDGLILNTLLQNEAGDALVDMDKKPSLLAYVGDKDTPAYVKMILPIKLASREITGVLNLAFVINDGKGLLKLPTGVVDCSVMQRDERGKAYLAPAVGKRFREFANAHYRSMLRDGLQLLKVIIVPQNACGLFGTVYSFVYDTASASLSAIVHSGNVRFQVWSVDTEPIDVYSIPLVNVDHLSFIMPKDKGVLPLLSPEVPGVLTEIDKGRVYGVNLALDEDIVNNYGSQPYVSFFSMKEIVKTPVRLDLSKDLPGEIQKRSFGSGNATQYELKWQYKHTHFISKLVYENITLDVVGHEGKWQHDDGIVSIDVIKNDEGDCFNAQYIKGGINRYEQYQKGSNGFEALAGIKTRTNVGMPYQLTQITSDNSIVIRVMLENTEQVSLLDEGSEALFMSNVGSDVGLESVILALPLKYPTTSVTDRLHISLVYDNGKLVLHHPEHIGAVYNVLMTDENRIERFAAATEPEYADVSDISTITLEGQVRKVIRGTVVADKETGDRATIYFFIYDGVAGIISCVTSRTMLVEGVYQFTGIFDQVFDLPPQNVSQVRVDVSRIGIKPYNVYPRDAGSVSVMDDTDWYVFRYGNGSVPVHQLFNPNDTTFIAGTGIRKMSIVIDKLGLEQLPEVEVTPLKESGGMYYRVRPIYRPTHRITEINIEGLNRPVFDTVAGKEIGERELIYVHTTNGSGWEKLALYGTMNGNYFFKEYVRSPENHEYQPIRVSELSVGKPPYVFSTITRENQVAMKIHLQNAAGLTLIDAEDVSTVAFRMMKTLGTGILFVALPIVYPNTAIKDRLYLKFKMAKNDMRYVRDIHTLPVQYAVEFRSDGNYSFVRAKDVKYANLIAYDGSNLNTYVAHSIIKSVLVPEGGKAATKARLYVFAVDTEARILKCFSMAATLENGVWELGKLPEERYIYPTSALSSATISIKYQKGTNMPVIFPEDAGQVREVCEDLFLVKQANVDNAVELHPMDVEKYASMGFPMIPVTLDLSKKLPVEMWAEVGEMPNVTLYKLKAEYEMSHFIHKFKYLTIDQVVQTSENATIYRNGSKYGVVKHDYDTHEIWFIETPKALRRIDEFTKKCC</sequence>
<accession>A0A9W5TCF0</accession>
<reference evidence="2" key="1">
    <citation type="submission" date="2019-12" db="EMBL/GenBank/DDBJ databases">
        <title>Genome sequence of Babesia ovis.</title>
        <authorList>
            <person name="Yamagishi J."/>
            <person name="Sevinc F."/>
            <person name="Xuan X."/>
        </authorList>
    </citation>
    <scope>NUCLEOTIDE SEQUENCE</scope>
    <source>
        <strain evidence="2">Selcuk</strain>
    </source>
</reference>
<keyword evidence="1" id="KW-0472">Membrane</keyword>
<name>A0A9W5TCF0_BABOV</name>